<sequence>MEAIADGLPDDLDAQQTLHVARSIGPGIRRAHRFEEDTVFPVLKTSRDASPELSGTLQRLHFEHWEDESFGDELADKLIDYVRTRAAAKHCKASQAGFPRRMGSFGIVAAEPAGSSANPAAEALGYMLRGFFEGLRRHIAFEEEHLVPLLAKIG</sequence>
<evidence type="ECO:0000313" key="3">
    <source>
        <dbReference type="Proteomes" id="UP000469011"/>
    </source>
</evidence>
<dbReference type="Pfam" id="PF01814">
    <property type="entry name" value="Hemerythrin"/>
    <property type="match status" value="1"/>
</dbReference>
<feature type="domain" description="Hemerythrin-like" evidence="1">
    <location>
        <begin position="12"/>
        <end position="150"/>
    </location>
</feature>
<proteinExistence type="predicted"/>
<keyword evidence="3" id="KW-1185">Reference proteome</keyword>
<dbReference type="Gene3D" id="1.20.120.520">
    <property type="entry name" value="nmb1532 protein domain like"/>
    <property type="match status" value="1"/>
</dbReference>
<name>A0A6N9SZB9_9HYPH</name>
<protein>
    <recommendedName>
        <fullName evidence="1">Hemerythrin-like domain-containing protein</fullName>
    </recommendedName>
</protein>
<dbReference type="InterPro" id="IPR012312">
    <property type="entry name" value="Hemerythrin-like"/>
</dbReference>
<dbReference type="EMBL" id="JAAAMG010000005">
    <property type="protein sequence ID" value="NDW04440.1"/>
    <property type="molecule type" value="Genomic_DNA"/>
</dbReference>
<dbReference type="Proteomes" id="UP000469011">
    <property type="component" value="Unassembled WGS sequence"/>
</dbReference>
<evidence type="ECO:0000313" key="2">
    <source>
        <dbReference type="EMBL" id="NDW04440.1"/>
    </source>
</evidence>
<comment type="caution">
    <text evidence="2">The sequence shown here is derived from an EMBL/GenBank/DDBJ whole genome shotgun (WGS) entry which is preliminary data.</text>
</comment>
<organism evidence="2 3">
    <name type="scientific">Jiella pacifica</name>
    <dbReference type="NCBI Taxonomy" id="2696469"/>
    <lineage>
        <taxon>Bacteria</taxon>
        <taxon>Pseudomonadati</taxon>
        <taxon>Pseudomonadota</taxon>
        <taxon>Alphaproteobacteria</taxon>
        <taxon>Hyphomicrobiales</taxon>
        <taxon>Aurantimonadaceae</taxon>
        <taxon>Jiella</taxon>
    </lineage>
</organism>
<accession>A0A6N9SZB9</accession>
<gene>
    <name evidence="2" type="ORF">GTK09_08345</name>
</gene>
<reference evidence="2 3" key="1">
    <citation type="submission" date="2020-01" db="EMBL/GenBank/DDBJ databases">
        <title>Jiella pacifica sp. nov.</title>
        <authorList>
            <person name="Xue Z."/>
            <person name="Zhu S."/>
            <person name="Chen J."/>
            <person name="Yang J."/>
        </authorList>
    </citation>
    <scope>NUCLEOTIDE SEQUENCE [LARGE SCALE GENOMIC DNA]</scope>
    <source>
        <strain evidence="2 3">40Bstr34</strain>
    </source>
</reference>
<dbReference type="AlphaFoldDB" id="A0A6N9SZB9"/>
<evidence type="ECO:0000259" key="1">
    <source>
        <dbReference type="Pfam" id="PF01814"/>
    </source>
</evidence>